<dbReference type="InParanoid" id="E3N4S1"/>
<keyword evidence="6" id="KW-0539">Nucleus</keyword>
<dbReference type="InterPro" id="IPR001810">
    <property type="entry name" value="F-box_dom"/>
</dbReference>
<keyword evidence="3 8" id="KW-0808">Transferase</keyword>
<dbReference type="Gene3D" id="3.90.228.10">
    <property type="match status" value="1"/>
</dbReference>
<dbReference type="Proteomes" id="UP000008281">
    <property type="component" value="Unassembled WGS sequence"/>
</dbReference>
<dbReference type="PROSITE" id="PS50181">
    <property type="entry name" value="FBOX"/>
    <property type="match status" value="1"/>
</dbReference>
<dbReference type="Gene3D" id="1.20.142.10">
    <property type="entry name" value="Poly(ADP-ribose) polymerase, regulatory domain"/>
    <property type="match status" value="1"/>
</dbReference>
<dbReference type="PROSITE" id="PS51059">
    <property type="entry name" value="PARP_CATALYTIC"/>
    <property type="match status" value="1"/>
</dbReference>
<dbReference type="EC" id="2.4.2.-" evidence="8"/>
<dbReference type="HOGENOM" id="CLU_004841_1_0_1"/>
<evidence type="ECO:0000256" key="4">
    <source>
        <dbReference type="ARBA" id="ARBA00022695"/>
    </source>
</evidence>
<dbReference type="InterPro" id="IPR050800">
    <property type="entry name" value="ARTD/PARP"/>
</dbReference>
<dbReference type="GO" id="GO:0070212">
    <property type="term" value="P:protein poly-ADP-ribosylation"/>
    <property type="evidence" value="ECO:0007669"/>
    <property type="project" value="TreeGrafter"/>
</dbReference>
<proteinExistence type="predicted"/>
<organism evidence="13">
    <name type="scientific">Caenorhabditis remanei</name>
    <name type="common">Caenorhabditis vulgaris</name>
    <dbReference type="NCBI Taxonomy" id="31234"/>
    <lineage>
        <taxon>Eukaryota</taxon>
        <taxon>Metazoa</taxon>
        <taxon>Ecdysozoa</taxon>
        <taxon>Nematoda</taxon>
        <taxon>Chromadorea</taxon>
        <taxon>Rhabditida</taxon>
        <taxon>Rhabditina</taxon>
        <taxon>Rhabditomorpha</taxon>
        <taxon>Rhabditoidea</taxon>
        <taxon>Rhabditidae</taxon>
        <taxon>Peloderinae</taxon>
        <taxon>Caenorhabditis</taxon>
    </lineage>
</organism>
<dbReference type="OrthoDB" id="429950at2759"/>
<dbReference type="GO" id="GO:0006302">
    <property type="term" value="P:double-strand break repair"/>
    <property type="evidence" value="ECO:0007669"/>
    <property type="project" value="TreeGrafter"/>
</dbReference>
<evidence type="ECO:0000259" key="10">
    <source>
        <dbReference type="PROSITE" id="PS51059"/>
    </source>
</evidence>
<dbReference type="GO" id="GO:0016779">
    <property type="term" value="F:nucleotidyltransferase activity"/>
    <property type="evidence" value="ECO:0007669"/>
    <property type="project" value="UniProtKB-KW"/>
</dbReference>
<dbReference type="Pfam" id="PF00644">
    <property type="entry name" value="PARP"/>
    <property type="match status" value="1"/>
</dbReference>
<dbReference type="PANTHER" id="PTHR10459">
    <property type="entry name" value="DNA LIGASE"/>
    <property type="match status" value="1"/>
</dbReference>
<evidence type="ECO:0000256" key="2">
    <source>
        <dbReference type="ARBA" id="ARBA00022676"/>
    </source>
</evidence>
<dbReference type="CDD" id="cd01437">
    <property type="entry name" value="parp_like"/>
    <property type="match status" value="1"/>
</dbReference>
<dbReference type="SUPFAM" id="SSF47587">
    <property type="entry name" value="Domain of poly(ADP-ribose) polymerase"/>
    <property type="match status" value="1"/>
</dbReference>
<name>E3N4S1_CAERE</name>
<keyword evidence="4" id="KW-0548">Nucleotidyltransferase</keyword>
<feature type="domain" description="F-box" evidence="9">
    <location>
        <begin position="31"/>
        <end position="65"/>
    </location>
</feature>
<evidence type="ECO:0000256" key="7">
    <source>
        <dbReference type="ARBA" id="ARBA00033987"/>
    </source>
</evidence>
<comment type="subcellular location">
    <subcellularLocation>
        <location evidence="1">Nucleus</location>
    </subcellularLocation>
</comment>
<evidence type="ECO:0000256" key="8">
    <source>
        <dbReference type="RuleBase" id="RU362114"/>
    </source>
</evidence>
<evidence type="ECO:0000256" key="1">
    <source>
        <dbReference type="ARBA" id="ARBA00004123"/>
    </source>
</evidence>
<evidence type="ECO:0000256" key="5">
    <source>
        <dbReference type="ARBA" id="ARBA00023027"/>
    </source>
</evidence>
<dbReference type="AlphaFoldDB" id="E3N4S1"/>
<dbReference type="PANTHER" id="PTHR10459:SF60">
    <property type="entry name" value="POLY [ADP-RIBOSE] POLYMERASE 2"/>
    <property type="match status" value="1"/>
</dbReference>
<dbReference type="OMA" id="TICKPER"/>
<keyword evidence="2 8" id="KW-0328">Glycosyltransferase</keyword>
<protein>
    <recommendedName>
        <fullName evidence="8">Poly [ADP-ribose] polymerase</fullName>
        <shortName evidence="8">PARP</shortName>
        <ecNumber evidence="8">2.4.2.-</ecNumber>
    </recommendedName>
</protein>
<dbReference type="InterPro" id="IPR012317">
    <property type="entry name" value="Poly(ADP-ribose)pol_cat_dom"/>
</dbReference>
<dbReference type="GO" id="GO:1990404">
    <property type="term" value="F:NAD+-protein mono-ADP-ribosyltransferase activity"/>
    <property type="evidence" value="ECO:0007669"/>
    <property type="project" value="TreeGrafter"/>
</dbReference>
<reference evidence="12" key="1">
    <citation type="submission" date="2007-07" db="EMBL/GenBank/DDBJ databases">
        <title>PCAP assembly of the Caenorhabditis remanei genome.</title>
        <authorList>
            <consortium name="The Caenorhabditis remanei Sequencing Consortium"/>
            <person name="Wilson R.K."/>
        </authorList>
    </citation>
    <scope>NUCLEOTIDE SEQUENCE [LARGE SCALE GENOMIC DNA]</scope>
    <source>
        <strain evidence="12">PB4641</strain>
    </source>
</reference>
<dbReference type="PROSITE" id="PS51060">
    <property type="entry name" value="PARP_ALPHA_HD"/>
    <property type="match status" value="1"/>
</dbReference>
<comment type="catalytic activity">
    <reaction evidence="7">
        <text>NAD(+) + (ADP-D-ribosyl)n-acceptor = nicotinamide + (ADP-D-ribosyl)n+1-acceptor + H(+).</text>
        <dbReference type="EC" id="2.4.2.30"/>
    </reaction>
</comment>
<dbReference type="GO" id="GO:0005730">
    <property type="term" value="C:nucleolus"/>
    <property type="evidence" value="ECO:0007669"/>
    <property type="project" value="TreeGrafter"/>
</dbReference>
<feature type="domain" description="PARP alpha-helical" evidence="11">
    <location>
        <begin position="1"/>
        <end position="173"/>
    </location>
</feature>
<gene>
    <name evidence="12" type="ORF">CRE_01243</name>
</gene>
<dbReference type="Pfam" id="PF02877">
    <property type="entry name" value="PARP_reg"/>
    <property type="match status" value="1"/>
</dbReference>
<evidence type="ECO:0000313" key="13">
    <source>
        <dbReference type="Proteomes" id="UP000008281"/>
    </source>
</evidence>
<dbReference type="EMBL" id="DS268527">
    <property type="protein sequence ID" value="EFO86434.1"/>
    <property type="molecule type" value="Genomic_DNA"/>
</dbReference>
<accession>E3N4S1</accession>
<feature type="domain" description="PARP catalytic" evidence="10">
    <location>
        <begin position="186"/>
        <end position="418"/>
    </location>
</feature>
<dbReference type="GO" id="GO:0003950">
    <property type="term" value="F:NAD+ poly-ADP-ribosyltransferase activity"/>
    <property type="evidence" value="ECO:0007669"/>
    <property type="project" value="UniProtKB-UniRule"/>
</dbReference>
<dbReference type="STRING" id="31234.E3N4S1"/>
<dbReference type="eggNOG" id="KOG1037">
    <property type="taxonomic scope" value="Eukaryota"/>
</dbReference>
<evidence type="ECO:0000256" key="3">
    <source>
        <dbReference type="ARBA" id="ARBA00022679"/>
    </source>
</evidence>
<dbReference type="InterPro" id="IPR036616">
    <property type="entry name" value="Poly(ADP-ribose)pol_reg_dom_sf"/>
</dbReference>
<keyword evidence="13" id="KW-1185">Reference proteome</keyword>
<evidence type="ECO:0000259" key="9">
    <source>
        <dbReference type="PROSITE" id="PS50181"/>
    </source>
</evidence>
<evidence type="ECO:0000259" key="11">
    <source>
        <dbReference type="PROSITE" id="PS51060"/>
    </source>
</evidence>
<sequence>MSITSSLSKWITSLFKLRKKKVQFKKEKSSTFPLGKLPFLALQEVIRNMDIQEGFSLALTSRKMRLNVKYSRLSGGSPIARIHDELSNAASVLHANKCHVFKNEVLNDLSELLIELPVNNDKILESTNKFYTIIPHNFGMKVPEPIDSIHKVKEKNNMLNALLDIKFAYDQTCGGENPTMGTLGVDPVDTNYLKLKCAMTPLDKHCPDYEMIHDYLKNTQGSTHEIKVDLIDVRLFILQLNRENESTKFKAKIGNRRLLWHGSGRMNFAGILGQGLRIAPPEAPVSGYMFGKGVYFADMFSKSFFYCRANYHEEAYLLLCDVALGEMVTKMQATTMSKSTLPKGTHSVKGIGRECPEEIGDYLHPDGYIIPRGKKHFQLQGTHHTDFHLLYNEYIVYDVDQIQMKYLVRVKMHHARHR</sequence>
<keyword evidence="5 8" id="KW-0520">NAD</keyword>
<evidence type="ECO:0000313" key="12">
    <source>
        <dbReference type="EMBL" id="EFO86434.1"/>
    </source>
</evidence>
<dbReference type="SUPFAM" id="SSF56399">
    <property type="entry name" value="ADP-ribosylation"/>
    <property type="match status" value="1"/>
</dbReference>
<dbReference type="InterPro" id="IPR004102">
    <property type="entry name" value="Poly(ADP-ribose)pol_reg_dom"/>
</dbReference>
<evidence type="ECO:0000256" key="6">
    <source>
        <dbReference type="ARBA" id="ARBA00023242"/>
    </source>
</evidence>